<dbReference type="RefSeq" id="XP_052905873.1">
    <property type="nucleotide sequence ID" value="XM_053048048.1"/>
</dbReference>
<protein>
    <submittedName>
        <fullName evidence="1">Uncharacterized protein</fullName>
    </submittedName>
</protein>
<dbReference type="AlphaFoldDB" id="A0A086J5A0"/>
<keyword evidence="2" id="KW-1185">Reference proteome</keyword>
<proteinExistence type="predicted"/>
<reference evidence="1 2" key="1">
    <citation type="journal article" date="2014" name="Genome Announc.">
        <title>Genome Sequence of the Microsporidian Species Nematocida sp1 Strain ERTm6 (ATCC PRA-372).</title>
        <authorList>
            <person name="Bakowski M.A."/>
            <person name="Priest M."/>
            <person name="Young S."/>
            <person name="Cuomo C.A."/>
            <person name="Troemel E.R."/>
        </authorList>
    </citation>
    <scope>NUCLEOTIDE SEQUENCE [LARGE SCALE GENOMIC DNA]</scope>
    <source>
        <strain evidence="1 2">ERTm6</strain>
    </source>
</reference>
<dbReference type="Proteomes" id="UP000054524">
    <property type="component" value="Unassembled WGS sequence"/>
</dbReference>
<dbReference type="SUPFAM" id="SSF50978">
    <property type="entry name" value="WD40 repeat-like"/>
    <property type="match status" value="1"/>
</dbReference>
<accession>A0A086J5A0</accession>
<dbReference type="GeneID" id="77675369"/>
<evidence type="ECO:0000313" key="1">
    <source>
        <dbReference type="EMBL" id="KFG27318.1"/>
    </source>
</evidence>
<name>A0A086J5A0_NEMA1</name>
<organism evidence="1 2">
    <name type="scientific">Nematocida ausubeli (strain ATCC PRA-371 / ERTm2)</name>
    <name type="common">Nematode killer fungus</name>
    <dbReference type="NCBI Taxonomy" id="1913371"/>
    <lineage>
        <taxon>Eukaryota</taxon>
        <taxon>Fungi</taxon>
        <taxon>Fungi incertae sedis</taxon>
        <taxon>Microsporidia</taxon>
        <taxon>Nematocida</taxon>
    </lineage>
</organism>
<sequence length="470" mass="53751">MHSVNEASSVEVSDNFVFVMDAEHAEIYSLETRKKKTVIPVDFDQLKTINGKVYTIRGTEIFEEIDIEGPNRKTAKIGDVKKGHAGIHISDDYIFVYSIDSSAGRLEVEMAPVANAESTHKSKSKSVGIDIGEARHLMWRDNEVYYITKGVLYGYSPLQSEPYEITQFTYTEVTCLEKTDNYFVVGTPNLLLIHNIKSKILCKVAWHSAPVRQIQKLHGDLIVSQNQSGSILLTDCRSHQNTFISTDYSVSREILDARPSEKRSFSVSQNGYIVIRTETEARIIHIPSKTSEYIYFLKKATKQIVAHELPCKNEEFVPTFNERSEKQFTHILNSNNLFMPESDIYHLDNKIIFIHKDSVYRVIEELVGIDEVFYSNGYVLVFLVEAQEKAVMSEKAFEKVTGEKIARLYKLGKNTIERMFSGHADLEGMKIVDMEVDTSVVLRLQEVNSSHTVTREYEIKDLGFYLEYNN</sequence>
<dbReference type="InterPro" id="IPR036322">
    <property type="entry name" value="WD40_repeat_dom_sf"/>
</dbReference>
<gene>
    <name evidence="1" type="ORF">NESG_00396</name>
</gene>
<evidence type="ECO:0000313" key="2">
    <source>
        <dbReference type="Proteomes" id="UP000054524"/>
    </source>
</evidence>
<dbReference type="EMBL" id="AKIJ01000001">
    <property type="protein sequence ID" value="KFG27318.1"/>
    <property type="molecule type" value="Genomic_DNA"/>
</dbReference>
<comment type="caution">
    <text evidence="1">The sequence shown here is derived from an EMBL/GenBank/DDBJ whole genome shotgun (WGS) entry which is preliminary data.</text>
</comment>
<dbReference type="HOGENOM" id="CLU_581511_0_0_1"/>